<evidence type="ECO:0000256" key="6">
    <source>
        <dbReference type="ARBA" id="ARBA00022642"/>
    </source>
</evidence>
<dbReference type="GO" id="GO:0005737">
    <property type="term" value="C:cytoplasm"/>
    <property type="evidence" value="ECO:0007669"/>
    <property type="project" value="TreeGrafter"/>
</dbReference>
<dbReference type="PANTHER" id="PTHR32179">
    <property type="entry name" value="NICOTINATE-NUCLEOTIDE PYROPHOSPHORYLASE [CARBOXYLATING]"/>
    <property type="match status" value="1"/>
</dbReference>
<keyword evidence="6" id="KW-0662">Pyridine nucleotide biosynthesis</keyword>
<dbReference type="Gene3D" id="3.90.1170.20">
    <property type="entry name" value="Quinolinate phosphoribosyl transferase, N-terminal domain"/>
    <property type="match status" value="1"/>
</dbReference>
<sequence length="275" mass="28716">MLPAPEQIAADVRLALQEDVGSGDLTARLVPPGVVEAHIVCRQQAVLSGIPWANEVFAQVDADLELSWQLADGDVLNKGQVVCEIRGQAASILTGERAALNFLQTLSATATSTAAYVEAVAGTGVNILDTRKTLPGLRLAQKYAVTCGGGVNHRVGLHDMVLIKENHIAAAGSIAGVLHKAATLYGNTPIEIEVENLRELQEALDAGARRVLLDNFGVEELEEAVTLNAGRARLEASGGVSFDTVATIAATGVDDISVGALTKDVSAVDFSLLFS</sequence>
<dbReference type="KEGG" id="tbn:TBH_C1038"/>
<feature type="binding site" evidence="13">
    <location>
        <begin position="258"/>
        <end position="260"/>
    </location>
    <ligand>
        <name>substrate</name>
    </ligand>
</feature>
<comment type="similarity">
    <text evidence="3 12">Belongs to the NadC/ModD family.</text>
</comment>
<dbReference type="NCBIfam" id="TIGR00078">
    <property type="entry name" value="nadC"/>
    <property type="match status" value="1"/>
</dbReference>
<dbReference type="SUPFAM" id="SSF51690">
    <property type="entry name" value="Nicotinate/Quinolinate PRTase C-terminal domain-like"/>
    <property type="match status" value="1"/>
</dbReference>
<dbReference type="Proteomes" id="UP000031631">
    <property type="component" value="Chromosome"/>
</dbReference>
<evidence type="ECO:0000259" key="15">
    <source>
        <dbReference type="Pfam" id="PF02749"/>
    </source>
</evidence>
<dbReference type="GO" id="GO:0034213">
    <property type="term" value="P:quinolinate catabolic process"/>
    <property type="evidence" value="ECO:0007669"/>
    <property type="project" value="TreeGrafter"/>
</dbReference>
<keyword evidence="17" id="KW-1185">Reference proteome</keyword>
<keyword evidence="7 12" id="KW-0328">Glycosyltransferase</keyword>
<dbReference type="AlphaFoldDB" id="A0A7U6GI05"/>
<comment type="function">
    <text evidence="1">Involved in the catabolism of quinolinic acid (QA).</text>
</comment>
<dbReference type="InterPro" id="IPR013785">
    <property type="entry name" value="Aldolase_TIM"/>
</dbReference>
<dbReference type="RefSeq" id="WP_041066275.1">
    <property type="nucleotide sequence ID" value="NZ_AP012273.1"/>
</dbReference>
<feature type="binding site" evidence="13">
    <location>
        <position position="97"/>
    </location>
    <ligand>
        <name>substrate</name>
    </ligand>
</feature>
<dbReference type="GO" id="GO:0004514">
    <property type="term" value="F:nicotinate-nucleotide diphosphorylase (carboxylating) activity"/>
    <property type="evidence" value="ECO:0007669"/>
    <property type="project" value="UniProtKB-EC"/>
</dbReference>
<evidence type="ECO:0000313" key="17">
    <source>
        <dbReference type="Proteomes" id="UP000031631"/>
    </source>
</evidence>
<evidence type="ECO:0000256" key="4">
    <source>
        <dbReference type="ARBA" id="ARBA00011218"/>
    </source>
</evidence>
<evidence type="ECO:0000256" key="8">
    <source>
        <dbReference type="ARBA" id="ARBA00022679"/>
    </source>
</evidence>
<evidence type="ECO:0000256" key="1">
    <source>
        <dbReference type="ARBA" id="ARBA00003237"/>
    </source>
</evidence>
<dbReference type="FunFam" id="3.20.20.70:FF:000030">
    <property type="entry name" value="Nicotinate-nucleotide pyrophosphorylase, carboxylating"/>
    <property type="match status" value="1"/>
</dbReference>
<evidence type="ECO:0000256" key="12">
    <source>
        <dbReference type="PIRNR" id="PIRNR006250"/>
    </source>
</evidence>
<comment type="subunit">
    <text evidence="4">Hexamer formed by 3 homodimers.</text>
</comment>
<feature type="binding site" evidence="13">
    <location>
        <begin position="237"/>
        <end position="239"/>
    </location>
    <ligand>
        <name>substrate</name>
    </ligand>
</feature>
<dbReference type="Pfam" id="PF02749">
    <property type="entry name" value="QRPTase_N"/>
    <property type="match status" value="1"/>
</dbReference>
<dbReference type="EMBL" id="AP012273">
    <property type="protein sequence ID" value="BAO43967.1"/>
    <property type="molecule type" value="Genomic_DNA"/>
</dbReference>
<evidence type="ECO:0000256" key="3">
    <source>
        <dbReference type="ARBA" id="ARBA00009400"/>
    </source>
</evidence>
<evidence type="ECO:0000256" key="13">
    <source>
        <dbReference type="PIRSR" id="PIRSR006250-1"/>
    </source>
</evidence>
<evidence type="ECO:0000259" key="14">
    <source>
        <dbReference type="Pfam" id="PF01729"/>
    </source>
</evidence>
<accession>A0A7U6GI05</accession>
<evidence type="ECO:0000256" key="11">
    <source>
        <dbReference type="ARBA" id="ARBA00069173"/>
    </source>
</evidence>
<dbReference type="InterPro" id="IPR027277">
    <property type="entry name" value="NadC/ModD"/>
</dbReference>
<feature type="binding site" evidence="13">
    <location>
        <position position="214"/>
    </location>
    <ligand>
        <name>substrate</name>
    </ligand>
</feature>
<dbReference type="InterPro" id="IPR022412">
    <property type="entry name" value="Quinolinate_PRibosylTrfase_N"/>
</dbReference>
<dbReference type="UniPathway" id="UPA00253">
    <property type="reaction ID" value="UER00331"/>
</dbReference>
<organism evidence="16 17">
    <name type="scientific">Thiolapillus brandeum</name>
    <dbReference type="NCBI Taxonomy" id="1076588"/>
    <lineage>
        <taxon>Bacteria</taxon>
        <taxon>Pseudomonadati</taxon>
        <taxon>Pseudomonadota</taxon>
        <taxon>Gammaproteobacteria</taxon>
        <taxon>Chromatiales</taxon>
        <taxon>Sedimenticolaceae</taxon>
        <taxon>Thiolapillus</taxon>
    </lineage>
</organism>
<dbReference type="Gene3D" id="3.20.20.70">
    <property type="entry name" value="Aldolase class I"/>
    <property type="match status" value="1"/>
</dbReference>
<dbReference type="PANTHER" id="PTHR32179:SF3">
    <property type="entry name" value="NICOTINATE-NUCLEOTIDE PYROPHOSPHORYLASE [CARBOXYLATING]"/>
    <property type="match status" value="1"/>
</dbReference>
<evidence type="ECO:0000313" key="16">
    <source>
        <dbReference type="EMBL" id="BAO43967.1"/>
    </source>
</evidence>
<keyword evidence="8 12" id="KW-0808">Transferase</keyword>
<dbReference type="InterPro" id="IPR004393">
    <property type="entry name" value="NadC"/>
</dbReference>
<comment type="pathway">
    <text evidence="2">Cofactor biosynthesis; NAD(+) biosynthesis; nicotinate D-ribonucleotide from quinolinate: step 1/1.</text>
</comment>
<feature type="binding site" evidence="13">
    <location>
        <begin position="130"/>
        <end position="132"/>
    </location>
    <ligand>
        <name>substrate</name>
    </ligand>
</feature>
<dbReference type="PIRSF" id="PIRSF006250">
    <property type="entry name" value="NadC_ModD"/>
    <property type="match status" value="1"/>
</dbReference>
<name>A0A7U6GI05_9GAMM</name>
<feature type="binding site" evidence="13">
    <location>
        <position position="193"/>
    </location>
    <ligand>
        <name>substrate</name>
    </ligand>
</feature>
<evidence type="ECO:0000256" key="10">
    <source>
        <dbReference type="ARBA" id="ARBA00047445"/>
    </source>
</evidence>
<evidence type="ECO:0000256" key="2">
    <source>
        <dbReference type="ARBA" id="ARBA00004893"/>
    </source>
</evidence>
<dbReference type="OrthoDB" id="9782546at2"/>
<feature type="domain" description="Quinolinate phosphoribosyl transferase N-terminal" evidence="15">
    <location>
        <begin position="24"/>
        <end position="107"/>
    </location>
</feature>
<reference evidence="16 17" key="1">
    <citation type="journal article" date="2014" name="PLoS ONE">
        <title>Physiological and genomic features of a novel sulfur-oxidizing gammaproteobacterium belonging to a previously uncultivated symbiotic lineage isolated from a hydrothermal vent.</title>
        <authorList>
            <person name="Nunoura T."/>
            <person name="Takaki Y."/>
            <person name="Kazama H."/>
            <person name="Kakuta J."/>
            <person name="Shimamura S."/>
            <person name="Makita H."/>
            <person name="Hirai M."/>
            <person name="Miyazaki M."/>
            <person name="Takai K."/>
        </authorList>
    </citation>
    <scope>NUCLEOTIDE SEQUENCE [LARGE SCALE GENOMIC DNA]</scope>
    <source>
        <strain evidence="16 17">Hiromi1</strain>
    </source>
</reference>
<feature type="binding site" evidence="13">
    <location>
        <position position="164"/>
    </location>
    <ligand>
        <name>substrate</name>
    </ligand>
</feature>
<protein>
    <recommendedName>
        <fullName evidence="11">Probable nicotinate-nucleotide pyrophosphorylase [carboxylating]</fullName>
        <ecNumber evidence="5">2.4.2.19</ecNumber>
    </recommendedName>
    <alternativeName>
        <fullName evidence="9">Quinolinate phosphoribosyltransferase [decarboxylating]</fullName>
    </alternativeName>
</protein>
<dbReference type="InterPro" id="IPR036068">
    <property type="entry name" value="Nicotinate_pribotase-like_C"/>
</dbReference>
<feature type="binding site" evidence="13">
    <location>
        <position position="154"/>
    </location>
    <ligand>
        <name>substrate</name>
    </ligand>
</feature>
<dbReference type="SUPFAM" id="SSF54675">
    <property type="entry name" value="Nicotinate/Quinolinate PRTase N-terminal domain-like"/>
    <property type="match status" value="1"/>
</dbReference>
<feature type="domain" description="Quinolinate phosphoribosyl transferase C-terminal" evidence="14">
    <location>
        <begin position="110"/>
        <end position="272"/>
    </location>
</feature>
<comment type="catalytic activity">
    <reaction evidence="10">
        <text>nicotinate beta-D-ribonucleotide + CO2 + diphosphate = quinolinate + 5-phospho-alpha-D-ribose 1-diphosphate + 2 H(+)</text>
        <dbReference type="Rhea" id="RHEA:12733"/>
        <dbReference type="ChEBI" id="CHEBI:15378"/>
        <dbReference type="ChEBI" id="CHEBI:16526"/>
        <dbReference type="ChEBI" id="CHEBI:29959"/>
        <dbReference type="ChEBI" id="CHEBI:33019"/>
        <dbReference type="ChEBI" id="CHEBI:57502"/>
        <dbReference type="ChEBI" id="CHEBI:58017"/>
        <dbReference type="EC" id="2.4.2.19"/>
    </reaction>
</comment>
<evidence type="ECO:0000256" key="9">
    <source>
        <dbReference type="ARBA" id="ARBA00033102"/>
    </source>
</evidence>
<proteinExistence type="inferred from homology"/>
<dbReference type="EC" id="2.4.2.19" evidence="5"/>
<dbReference type="FunFam" id="3.90.1170.20:FF:000001">
    <property type="entry name" value="Nicotinate-nucleotide diphosphorylase (Carboxylating)"/>
    <property type="match status" value="1"/>
</dbReference>
<dbReference type="InterPro" id="IPR002638">
    <property type="entry name" value="Quinolinate_PRibosylTrfase_C"/>
</dbReference>
<dbReference type="InterPro" id="IPR037128">
    <property type="entry name" value="Quinolinate_PRibosylTase_N_sf"/>
</dbReference>
<dbReference type="CDD" id="cd01572">
    <property type="entry name" value="QPRTase"/>
    <property type="match status" value="1"/>
</dbReference>
<dbReference type="GO" id="GO:0009435">
    <property type="term" value="P:NAD+ biosynthetic process"/>
    <property type="evidence" value="ECO:0007669"/>
    <property type="project" value="UniProtKB-UniPathway"/>
</dbReference>
<gene>
    <name evidence="16" type="ORF">TBH_C1038</name>
</gene>
<evidence type="ECO:0000256" key="5">
    <source>
        <dbReference type="ARBA" id="ARBA00011944"/>
    </source>
</evidence>
<evidence type="ECO:0000256" key="7">
    <source>
        <dbReference type="ARBA" id="ARBA00022676"/>
    </source>
</evidence>
<dbReference type="Pfam" id="PF01729">
    <property type="entry name" value="QRPTase_C"/>
    <property type="match status" value="1"/>
</dbReference>